<dbReference type="InterPro" id="IPR009959">
    <property type="entry name" value="Cyclase_SnoaL-like"/>
</dbReference>
<dbReference type="PANTHER" id="PTHR38436">
    <property type="entry name" value="POLYKETIDE CYCLASE SNOAL-LIKE DOMAIN"/>
    <property type="match status" value="1"/>
</dbReference>
<dbReference type="EMBL" id="JJOA01000011">
    <property type="protein sequence ID" value="KEA59171.1"/>
    <property type="molecule type" value="Genomic_DNA"/>
</dbReference>
<dbReference type="GO" id="GO:0030638">
    <property type="term" value="P:polyketide metabolic process"/>
    <property type="evidence" value="ECO:0007669"/>
    <property type="project" value="InterPro"/>
</dbReference>
<name>A0A071MRN9_9BURK</name>
<dbReference type="Gene3D" id="3.10.450.50">
    <property type="match status" value="1"/>
</dbReference>
<dbReference type="Pfam" id="PF07366">
    <property type="entry name" value="SnoaL"/>
    <property type="match status" value="1"/>
</dbReference>
<accession>A0A071MRN9</accession>
<organism evidence="1">
    <name type="scientific">Burkholderia cenocepacia</name>
    <dbReference type="NCBI Taxonomy" id="95486"/>
    <lineage>
        <taxon>Bacteria</taxon>
        <taxon>Pseudomonadati</taxon>
        <taxon>Pseudomonadota</taxon>
        <taxon>Betaproteobacteria</taxon>
        <taxon>Burkholderiales</taxon>
        <taxon>Burkholderiaceae</taxon>
        <taxon>Burkholderia</taxon>
        <taxon>Burkholderia cepacia complex</taxon>
    </lineage>
</organism>
<comment type="caution">
    <text evidence="1">The sequence shown here is derived from an EMBL/GenBank/DDBJ whole genome shotgun (WGS) entry which is preliminary data.</text>
</comment>
<protein>
    <submittedName>
        <fullName evidence="1">Ester cyclase</fullName>
    </submittedName>
</protein>
<dbReference type="AlphaFoldDB" id="A0A071MRN9"/>
<sequence length="128" mass="14790">MTDTDLATRYRAYIDCLNRQDWQALGEYVADDVIHNDRPLGLAGYRAMLERDYRDIPDLRFEIRLLACEPPRVACRLRFACSPQGTFMGLAVDGRKVTFAENVFYEFHDGKIRQVWSVIDKAAIEAQL</sequence>
<dbReference type="OrthoDB" id="9810441at2"/>
<reference evidence="1" key="1">
    <citation type="submission" date="2014-04" db="EMBL/GenBank/DDBJ databases">
        <title>In planta biocontrol of soil-borne Fusarium wilt of banana through a plant endophytic bacterium, Burkholderia cenocepacia 869T2.</title>
        <authorList>
            <person name="Ho Y.-N."/>
            <person name="Chiang H.-M."/>
            <person name="Chao C.-P."/>
            <person name="Su C.-C."/>
            <person name="Hsu H.-F."/>
            <person name="Guo C.-T."/>
            <person name="Hsieh J.-L."/>
            <person name="Huang C.-C."/>
        </authorList>
    </citation>
    <scope>NUCLEOTIDE SEQUENCE [LARGE SCALE GENOMIC DNA]</scope>
    <source>
        <strain evidence="1">869T2</strain>
    </source>
</reference>
<dbReference type="SUPFAM" id="SSF54427">
    <property type="entry name" value="NTF2-like"/>
    <property type="match status" value="1"/>
</dbReference>
<evidence type="ECO:0000313" key="1">
    <source>
        <dbReference type="EMBL" id="KEA59171.1"/>
    </source>
</evidence>
<gene>
    <name evidence="1" type="ORF">DT99_13125</name>
</gene>
<dbReference type="PANTHER" id="PTHR38436:SF1">
    <property type="entry name" value="ESTER CYCLASE"/>
    <property type="match status" value="1"/>
</dbReference>
<dbReference type="InterPro" id="IPR032710">
    <property type="entry name" value="NTF2-like_dom_sf"/>
</dbReference>
<proteinExistence type="predicted"/>